<dbReference type="SUPFAM" id="SSF47336">
    <property type="entry name" value="ACP-like"/>
    <property type="match status" value="1"/>
</dbReference>
<dbReference type="InterPro" id="IPR014031">
    <property type="entry name" value="Ketoacyl_synth_C"/>
</dbReference>
<dbReference type="InterPro" id="IPR018201">
    <property type="entry name" value="Ketoacyl_synth_AS"/>
</dbReference>
<dbReference type="SMART" id="SM01294">
    <property type="entry name" value="PKS_PP_betabranch"/>
    <property type="match status" value="1"/>
</dbReference>
<dbReference type="Gene3D" id="1.10.1200.10">
    <property type="entry name" value="ACP-like"/>
    <property type="match status" value="1"/>
</dbReference>
<dbReference type="InterPro" id="IPR014043">
    <property type="entry name" value="Acyl_transferase_dom"/>
</dbReference>
<accession>A0A9P6C820</accession>
<dbReference type="InterPro" id="IPR030918">
    <property type="entry name" value="PT_fungal_PKS"/>
</dbReference>
<dbReference type="EMBL" id="MU151071">
    <property type="protein sequence ID" value="KAF9452485.1"/>
    <property type="molecule type" value="Genomic_DNA"/>
</dbReference>
<dbReference type="SUPFAM" id="SSF53901">
    <property type="entry name" value="Thiolase-like"/>
    <property type="match status" value="1"/>
</dbReference>
<proteinExistence type="predicted"/>
<evidence type="ECO:0000313" key="10">
    <source>
        <dbReference type="EMBL" id="KAF9452485.1"/>
    </source>
</evidence>
<evidence type="ECO:0000256" key="3">
    <source>
        <dbReference type="ARBA" id="ARBA00022553"/>
    </source>
</evidence>
<dbReference type="InterPro" id="IPR049551">
    <property type="entry name" value="PKS_DH_C"/>
</dbReference>
<evidence type="ECO:0000256" key="5">
    <source>
        <dbReference type="ARBA" id="ARBA00023026"/>
    </source>
</evidence>
<dbReference type="PANTHER" id="PTHR43775:SF21">
    <property type="entry name" value="NON-REDUCING POLYKETIDE SYNTHASE AUSA-RELATED"/>
    <property type="match status" value="1"/>
</dbReference>
<dbReference type="SMART" id="SM00825">
    <property type="entry name" value="PKS_KS"/>
    <property type="match status" value="1"/>
</dbReference>
<dbReference type="GO" id="GO:0004315">
    <property type="term" value="F:3-oxoacyl-[acyl-carrier-protein] synthase activity"/>
    <property type="evidence" value="ECO:0007669"/>
    <property type="project" value="InterPro"/>
</dbReference>
<dbReference type="SUPFAM" id="SSF55048">
    <property type="entry name" value="Probable ACP-binding domain of malonyl-CoA ACP transacylase"/>
    <property type="match status" value="1"/>
</dbReference>
<dbReference type="PROSITE" id="PS50075">
    <property type="entry name" value="CARRIER"/>
    <property type="match status" value="1"/>
</dbReference>
<dbReference type="SMART" id="SM00827">
    <property type="entry name" value="PKS_AT"/>
    <property type="match status" value="1"/>
</dbReference>
<protein>
    <submittedName>
        <fullName evidence="10">Ketoacyl-synt-domain-containing protein</fullName>
    </submittedName>
</protein>
<feature type="region of interest" description="C-terminal hotdog fold" evidence="6">
    <location>
        <begin position="1446"/>
        <end position="1600"/>
    </location>
</feature>
<name>A0A9P6C820_9AGAR</name>
<feature type="domain" description="Ketosynthase family 3 (KS3)" evidence="8">
    <location>
        <begin position="383"/>
        <end position="810"/>
    </location>
</feature>
<dbReference type="OrthoDB" id="329835at2759"/>
<dbReference type="PROSITE" id="PS52004">
    <property type="entry name" value="KS3_2"/>
    <property type="match status" value="1"/>
</dbReference>
<comment type="caution">
    <text evidence="10">The sequence shown here is derived from an EMBL/GenBank/DDBJ whole genome shotgun (WGS) entry which is preliminary data.</text>
</comment>
<organism evidence="10 11">
    <name type="scientific">Macrolepiota fuliginosa MF-IS2</name>
    <dbReference type="NCBI Taxonomy" id="1400762"/>
    <lineage>
        <taxon>Eukaryota</taxon>
        <taxon>Fungi</taxon>
        <taxon>Dikarya</taxon>
        <taxon>Basidiomycota</taxon>
        <taxon>Agaricomycotina</taxon>
        <taxon>Agaricomycetes</taxon>
        <taxon>Agaricomycetidae</taxon>
        <taxon>Agaricales</taxon>
        <taxon>Agaricineae</taxon>
        <taxon>Agaricaceae</taxon>
        <taxon>Macrolepiota</taxon>
    </lineage>
</organism>
<dbReference type="PANTHER" id="PTHR43775">
    <property type="entry name" value="FATTY ACID SYNTHASE"/>
    <property type="match status" value="1"/>
</dbReference>
<dbReference type="Pfam" id="PF00550">
    <property type="entry name" value="PP-binding"/>
    <property type="match status" value="1"/>
</dbReference>
<dbReference type="CDD" id="cd00833">
    <property type="entry name" value="PKS"/>
    <property type="match status" value="1"/>
</dbReference>
<keyword evidence="11" id="KW-1185">Reference proteome</keyword>
<dbReference type="InterPro" id="IPR016039">
    <property type="entry name" value="Thiolase-like"/>
</dbReference>
<dbReference type="InterPro" id="IPR016036">
    <property type="entry name" value="Malonyl_transacylase_ACP-bd"/>
</dbReference>
<dbReference type="NCBIfam" id="TIGR04532">
    <property type="entry name" value="PT_fungal_PKS"/>
    <property type="match status" value="1"/>
</dbReference>
<dbReference type="InterPro" id="IPR020841">
    <property type="entry name" value="PKS_Beta-ketoAc_synthase_dom"/>
</dbReference>
<reference evidence="10" key="1">
    <citation type="submission" date="2020-11" db="EMBL/GenBank/DDBJ databases">
        <authorList>
            <consortium name="DOE Joint Genome Institute"/>
            <person name="Ahrendt S."/>
            <person name="Riley R."/>
            <person name="Andreopoulos W."/>
            <person name="Labutti K."/>
            <person name="Pangilinan J."/>
            <person name="Ruiz-Duenas F.J."/>
            <person name="Barrasa J.M."/>
            <person name="Sanchez-Garcia M."/>
            <person name="Camarero S."/>
            <person name="Miyauchi S."/>
            <person name="Serrano A."/>
            <person name="Linde D."/>
            <person name="Babiker R."/>
            <person name="Drula E."/>
            <person name="Ayuso-Fernandez I."/>
            <person name="Pacheco R."/>
            <person name="Padilla G."/>
            <person name="Ferreira P."/>
            <person name="Barriuso J."/>
            <person name="Kellner H."/>
            <person name="Castanera R."/>
            <person name="Alfaro M."/>
            <person name="Ramirez L."/>
            <person name="Pisabarro A.G."/>
            <person name="Kuo A."/>
            <person name="Tritt A."/>
            <person name="Lipzen A."/>
            <person name="He G."/>
            <person name="Yan M."/>
            <person name="Ng V."/>
            <person name="Cullen D."/>
            <person name="Martin F."/>
            <person name="Rosso M.-N."/>
            <person name="Henrissat B."/>
            <person name="Hibbett D."/>
            <person name="Martinez A.T."/>
            <person name="Grigoriev I.V."/>
        </authorList>
    </citation>
    <scope>NUCLEOTIDE SEQUENCE</scope>
    <source>
        <strain evidence="10">MF-IS2</strain>
    </source>
</reference>
<dbReference type="Pfam" id="PF16073">
    <property type="entry name" value="SAT"/>
    <property type="match status" value="1"/>
</dbReference>
<evidence type="ECO:0000256" key="1">
    <source>
        <dbReference type="ARBA" id="ARBA00005179"/>
    </source>
</evidence>
<evidence type="ECO:0000256" key="2">
    <source>
        <dbReference type="ARBA" id="ARBA00022450"/>
    </source>
</evidence>
<dbReference type="InterPro" id="IPR014030">
    <property type="entry name" value="Ketoacyl_synth_N"/>
</dbReference>
<dbReference type="InterPro" id="IPR009081">
    <property type="entry name" value="PP-bd_ACP"/>
</dbReference>
<evidence type="ECO:0000256" key="4">
    <source>
        <dbReference type="ARBA" id="ARBA00022679"/>
    </source>
</evidence>
<dbReference type="InterPro" id="IPR006162">
    <property type="entry name" value="Ppantetheine_attach_site"/>
</dbReference>
<dbReference type="GO" id="GO:0044550">
    <property type="term" value="P:secondary metabolite biosynthetic process"/>
    <property type="evidence" value="ECO:0007669"/>
    <property type="project" value="TreeGrafter"/>
</dbReference>
<keyword evidence="3" id="KW-0597">Phosphoprotein</keyword>
<dbReference type="Gene3D" id="3.10.129.110">
    <property type="entry name" value="Polyketide synthase dehydratase"/>
    <property type="match status" value="1"/>
</dbReference>
<dbReference type="Pfam" id="PF00109">
    <property type="entry name" value="ketoacyl-synt"/>
    <property type="match status" value="1"/>
</dbReference>
<keyword evidence="2" id="KW-0596">Phosphopantetheine</keyword>
<dbReference type="InterPro" id="IPR016035">
    <property type="entry name" value="Acyl_Trfase/lysoPLipase"/>
</dbReference>
<keyword evidence="5" id="KW-0843">Virulence</keyword>
<evidence type="ECO:0000259" key="9">
    <source>
        <dbReference type="PROSITE" id="PS52019"/>
    </source>
</evidence>
<dbReference type="Gene3D" id="3.30.70.3290">
    <property type="match status" value="1"/>
</dbReference>
<evidence type="ECO:0000259" key="7">
    <source>
        <dbReference type="PROSITE" id="PS50075"/>
    </source>
</evidence>
<dbReference type="Proteomes" id="UP000807342">
    <property type="component" value="Unassembled WGS sequence"/>
</dbReference>
<keyword evidence="4" id="KW-0808">Transferase</keyword>
<dbReference type="InterPro" id="IPR042104">
    <property type="entry name" value="PKS_dehydratase_sf"/>
</dbReference>
<dbReference type="PROSITE" id="PS52019">
    <property type="entry name" value="PKS_MFAS_DH"/>
    <property type="match status" value="1"/>
</dbReference>
<sequence length="1727" mass="188387">MPSAALTNVPIFAGQGNAVINSLAAREQAWRDASTSEGSLLLAACFVVFRSEISSLSQTELLDAGIDISDFKKKNALLDVPTERYLSNPIITGTTLFLLQSLRYLAYIESSRTEDDSPILFNEILEGNLEKGLGVLGFSSGILPAVVVATSFDTISYISRSVETYRLAFWIGVRTQQFRHHNIIHDSPAPWSFVFLGLDKKSAEEAVAAFSSNAPLAVTAVLDDRSVTISGRPDVLEAFRRTLSASVVTHKTSMDTLYHYPHHADTLRERVLADITTRGIKFPEYLNMKVPVRSTFTGSLLMKENAGSLVEAILDMILTQPVNWDLVTNGLAKAAPPDENICLLNFGPGTGLTRNLERAFPRNRVSILDLTTGDPDEKVKPKQDSIAIVGMSVHMPGARDTEELWRVLEEGINTVSSVPEHRFKVSDYNYPRDAKTKRQMKVHTGNFIDGVDEFDHKFFETSPREARSMDPQQRILLQVAYEALENAGYVPNSTRTWQTSSIGCYIGAATHDYLQNLRDEIDVYYSTGTLKAFLSGRISYAMQLSGPSIVVDTACSSSAVAVYQGCRALMNGDCSAAIVGGINVISSPDMMLGLDRAHFLSPTGQCKAFDASADGYSRSEGCGVFVLKKLSDATAESDNILGVIRGVEINQSGSAHSITHPHMPTQVALFRTLLKNTCIEANRVSVVEAHGTGTQTGDPKELESIRSVFAIKREPENPLHITSVKANIGHLEAASGSAGLAKLLLMFKHRIIPPVISLRNLNPLISPLKSDHTVIDTVRTEWKTFQGNPRVAMLNNFGAAGSNAAMLIEEFCSAKRAEPLAGLAYVFGLSAKTETALEELRGRYIGWLKNPRTTSNLADIAYTMTARRRVYKHRIAVQASTEAELIEKLGKASPVRVQADSGRIVFIFSGQGGQYLGMGESLYETSDLFRKHVDECHSFLVASGFPGVKQILLAGERGSGLTTLEEFEAYQAAIFSLEYALAKLWMSWGLTPAAVVGHSLGEYAALVISGVISLKSALTIIANRVRLMVQKCAIDTTSMLAVHASLEVVTEAIKASPKFSELTIACYNSATDCVVAGPTLQIEAFKTRMDAGAHCKSVPLSVPFGFHSSAMEPLLEDLTAVASKIIINTPTIPVISNVFGEVVVPGDHSVFNAQYFSRHCAEPVQFHKGIRSLLSLPEFREIDAWLEIGPHATTLPMLKASTTAVKGAFLASLRKGQPAWSTLAASGAQLYLTGIPVKWRQAFSHVNIACVELPSYPFARTRFWVPFKEPMNAATNAIQDPAAPVSLACEFKMLHSWAQYPSRANKNVAIFEAPINYLAGLICGHAVGGIPICPASVYFEQVLSGIELAKRHLCLKLGNSHPILRKIEFAKPLVYDASVPRTVIISVSLNDGCGVFRVASQVGHSEESVHVHGTYGFQAVLDTTNKFNRTFPVISRQIKAVQEPRGEEFPDVFCARTMYEVIFPRVVDYSKEYHTAQTLTVEPSGMEAVANVKLPVDCDKGPYIVHPVFMDTLLHVAGFVANMQGGLNDVYICTKVGTVKVIPELVDKNASYTVYINNSWVESEGITFAESYAILDSHPQCVVAHLKGIQFRRMRLDRLKKALAHTAGGVPQVLGSYAPIAPTTPNSDTSGVSSPRILVPLERPIEPLRLDVDGQNIKQLLADILEVRVSDITDDAEFESLGLDSLASIEALGALKCEFHVDLPGNFFSSYKTARAVQSYLSAYIRA</sequence>
<dbReference type="Gene3D" id="3.40.47.10">
    <property type="match status" value="1"/>
</dbReference>
<dbReference type="SUPFAM" id="SSF52151">
    <property type="entry name" value="FabD/lysophospholipase-like"/>
    <property type="match status" value="2"/>
</dbReference>
<dbReference type="GO" id="GO:0006633">
    <property type="term" value="P:fatty acid biosynthetic process"/>
    <property type="evidence" value="ECO:0007669"/>
    <property type="project" value="InterPro"/>
</dbReference>
<dbReference type="InterPro" id="IPR001227">
    <property type="entry name" value="Ac_transferase_dom_sf"/>
</dbReference>
<feature type="active site" description="Proton acceptor; for dehydratase activity" evidence="6">
    <location>
        <position position="1325"/>
    </location>
</feature>
<dbReference type="Pfam" id="PF14765">
    <property type="entry name" value="PS-DH"/>
    <property type="match status" value="1"/>
</dbReference>
<feature type="domain" description="PKS/mFAS DH" evidence="9">
    <location>
        <begin position="1295"/>
        <end position="1600"/>
    </location>
</feature>
<dbReference type="InterPro" id="IPR032088">
    <property type="entry name" value="SAT"/>
</dbReference>
<evidence type="ECO:0000256" key="6">
    <source>
        <dbReference type="PROSITE-ProRule" id="PRU01363"/>
    </source>
</evidence>
<feature type="active site" description="Proton donor; for dehydratase activity" evidence="6">
    <location>
        <position position="1511"/>
    </location>
</feature>
<dbReference type="InterPro" id="IPR036736">
    <property type="entry name" value="ACP-like_sf"/>
</dbReference>
<dbReference type="Pfam" id="PF02801">
    <property type="entry name" value="Ketoacyl-synt_C"/>
    <property type="match status" value="1"/>
</dbReference>
<evidence type="ECO:0000259" key="8">
    <source>
        <dbReference type="PROSITE" id="PS52004"/>
    </source>
</evidence>
<dbReference type="GO" id="GO:0004312">
    <property type="term" value="F:fatty acid synthase activity"/>
    <property type="evidence" value="ECO:0007669"/>
    <property type="project" value="TreeGrafter"/>
</dbReference>
<evidence type="ECO:0000313" key="11">
    <source>
        <dbReference type="Proteomes" id="UP000807342"/>
    </source>
</evidence>
<feature type="domain" description="Carrier" evidence="7">
    <location>
        <begin position="1651"/>
        <end position="1725"/>
    </location>
</feature>
<dbReference type="PROSITE" id="PS00606">
    <property type="entry name" value="KS3_1"/>
    <property type="match status" value="1"/>
</dbReference>
<dbReference type="PROSITE" id="PS00012">
    <property type="entry name" value="PHOSPHOPANTETHEINE"/>
    <property type="match status" value="1"/>
</dbReference>
<feature type="region of interest" description="N-terminal hotdog fold" evidence="6">
    <location>
        <begin position="1295"/>
        <end position="1422"/>
    </location>
</feature>
<dbReference type="InterPro" id="IPR049900">
    <property type="entry name" value="PKS_mFAS_DH"/>
</dbReference>
<dbReference type="Gene3D" id="3.40.366.10">
    <property type="entry name" value="Malonyl-Coenzyme A Acyl Carrier Protein, domain 2"/>
    <property type="match status" value="3"/>
</dbReference>
<dbReference type="Pfam" id="PF22621">
    <property type="entry name" value="CurL-like_PKS_C"/>
    <property type="match status" value="1"/>
</dbReference>
<dbReference type="InterPro" id="IPR050091">
    <property type="entry name" value="PKS_NRPS_Biosynth_Enz"/>
</dbReference>
<dbReference type="Pfam" id="PF00698">
    <property type="entry name" value="Acyl_transf_1"/>
    <property type="match status" value="1"/>
</dbReference>
<gene>
    <name evidence="10" type="ORF">P691DRAFT_721946</name>
</gene>
<comment type="pathway">
    <text evidence="1">Secondary metabolite biosynthesis.</text>
</comment>